<keyword evidence="3" id="KW-1003">Cell membrane</keyword>
<dbReference type="Pfam" id="PF04069">
    <property type="entry name" value="OpuAC"/>
    <property type="match status" value="1"/>
</dbReference>
<dbReference type="RefSeq" id="WP_190426108.1">
    <property type="nucleotide sequence ID" value="NZ_JAAOCA010000046.1"/>
</dbReference>
<evidence type="ECO:0000259" key="6">
    <source>
        <dbReference type="Pfam" id="PF04069"/>
    </source>
</evidence>
<gene>
    <name evidence="7" type="ORF">HAQ05_25030</name>
</gene>
<comment type="caution">
    <text evidence="7">The sequence shown here is derived from an EMBL/GenBank/DDBJ whole genome shotgun (WGS) entry which is preliminary data.</text>
</comment>
<evidence type="ECO:0000256" key="1">
    <source>
        <dbReference type="ARBA" id="ARBA00004236"/>
    </source>
</evidence>
<sequence length="302" mass="33600">MPAPSLYRPKAYAWLASLALTASSLLAHAAESAPVRIGWVNWSDTEITAKLAQTALQDHLKQPVQMIQADIGIQFQALANGNIDLIPMVWLPNTHKAFWDKYQSKLEDLGVLYEGRIGWAVPDIVPESEVASLEDLNKPEVKEKLGGRILTSEAGNDQYKLSLKAIDAYQLKGYKLVASSETGMLTEMERNLSRGQWSVINAWNPHWMFSKWKLRYLKEPKQIFGGAEQIHAVARKGFSQQYPQVAYFFAHYSLPLADLEQLMLKAKQSSSDAVVAEYYAANQPRFAAMFAAAAQAASAAQP</sequence>
<keyword evidence="2" id="KW-0813">Transport</keyword>
<organism evidence="7 8">
    <name type="scientific">Pseudomonas typographi</name>
    <dbReference type="NCBI Taxonomy" id="2715964"/>
    <lineage>
        <taxon>Bacteria</taxon>
        <taxon>Pseudomonadati</taxon>
        <taxon>Pseudomonadota</taxon>
        <taxon>Gammaproteobacteria</taxon>
        <taxon>Pseudomonadales</taxon>
        <taxon>Pseudomonadaceae</taxon>
        <taxon>Pseudomonas</taxon>
    </lineage>
</organism>
<reference evidence="7 8" key="1">
    <citation type="journal article" date="2020" name="Insects">
        <title>Bacteria Belonging to Pseudomonas typographi sp. nov. from the Bark Beetle Ips typographus Have Genomic Potential to Aid in the Host Ecology.</title>
        <authorList>
            <person name="Peral-Aranega E."/>
            <person name="Saati-Santamaria Z."/>
            <person name="Kolarik M."/>
            <person name="Rivas R."/>
            <person name="Garcia-Fraile P."/>
        </authorList>
    </citation>
    <scope>NUCLEOTIDE SEQUENCE [LARGE SCALE GENOMIC DNA]</scope>
    <source>
        <strain evidence="7 8">CA3A</strain>
    </source>
</reference>
<dbReference type="EMBL" id="JAAOCA010000046">
    <property type="protein sequence ID" value="MBD1601944.1"/>
    <property type="molecule type" value="Genomic_DNA"/>
</dbReference>
<proteinExistence type="predicted"/>
<feature type="chain" id="PRO_5046973946" evidence="5">
    <location>
        <begin position="30"/>
        <end position="302"/>
    </location>
</feature>
<evidence type="ECO:0000313" key="8">
    <source>
        <dbReference type="Proteomes" id="UP000805841"/>
    </source>
</evidence>
<dbReference type="SUPFAM" id="SSF53850">
    <property type="entry name" value="Periplasmic binding protein-like II"/>
    <property type="match status" value="1"/>
</dbReference>
<dbReference type="Gene3D" id="3.40.190.100">
    <property type="entry name" value="Glycine betaine-binding periplasmic protein, domain 2"/>
    <property type="match status" value="1"/>
</dbReference>
<dbReference type="PANTHER" id="PTHR47737">
    <property type="entry name" value="GLYCINE BETAINE/PROLINE BETAINE TRANSPORT SYSTEM PERMEASE PROTEIN PROW"/>
    <property type="match status" value="1"/>
</dbReference>
<name>A0ABR7Z9E9_9PSED</name>
<dbReference type="InterPro" id="IPR007210">
    <property type="entry name" value="ABC_Gly_betaine_transp_sub-bd"/>
</dbReference>
<keyword evidence="5" id="KW-0732">Signal</keyword>
<evidence type="ECO:0000256" key="4">
    <source>
        <dbReference type="ARBA" id="ARBA00023136"/>
    </source>
</evidence>
<feature type="domain" description="ABC-type glycine betaine transport system substrate-binding" evidence="6">
    <location>
        <begin position="34"/>
        <end position="279"/>
    </location>
</feature>
<evidence type="ECO:0000256" key="2">
    <source>
        <dbReference type="ARBA" id="ARBA00022448"/>
    </source>
</evidence>
<evidence type="ECO:0000256" key="5">
    <source>
        <dbReference type="SAM" id="SignalP"/>
    </source>
</evidence>
<evidence type="ECO:0000256" key="3">
    <source>
        <dbReference type="ARBA" id="ARBA00022475"/>
    </source>
</evidence>
<accession>A0ABR7Z9E9</accession>
<evidence type="ECO:0000313" key="7">
    <source>
        <dbReference type="EMBL" id="MBD1601944.1"/>
    </source>
</evidence>
<dbReference type="PANTHER" id="PTHR47737:SF1">
    <property type="entry name" value="GLYCINE BETAINE_PROLINE BETAINE TRANSPORT SYSTEM PERMEASE PROTEIN PROW"/>
    <property type="match status" value="1"/>
</dbReference>
<dbReference type="Gene3D" id="3.10.105.10">
    <property type="entry name" value="Dipeptide-binding Protein, Domain 3"/>
    <property type="match status" value="2"/>
</dbReference>
<dbReference type="CDD" id="cd13639">
    <property type="entry name" value="PBP2_OpuAC_like"/>
    <property type="match status" value="1"/>
</dbReference>
<protein>
    <submittedName>
        <fullName evidence="7">Glycine betaine ABC transporter substrate-binding protein</fullName>
    </submittedName>
</protein>
<comment type="subcellular location">
    <subcellularLocation>
        <location evidence="1">Cell membrane</location>
    </subcellularLocation>
</comment>
<keyword evidence="4" id="KW-0472">Membrane</keyword>
<feature type="signal peptide" evidence="5">
    <location>
        <begin position="1"/>
        <end position="29"/>
    </location>
</feature>
<keyword evidence="8" id="KW-1185">Reference proteome</keyword>
<dbReference type="Proteomes" id="UP000805841">
    <property type="component" value="Unassembled WGS sequence"/>
</dbReference>